<reference evidence="1 2" key="1">
    <citation type="submission" date="2018-11" db="EMBL/GenBank/DDBJ databases">
        <authorList>
            <consortium name="Pathogen Informatics"/>
        </authorList>
    </citation>
    <scope>NUCLEOTIDE SEQUENCE [LARGE SCALE GENOMIC DNA]</scope>
</reference>
<dbReference type="EMBL" id="UYYB01118925">
    <property type="protein sequence ID" value="VDM82705.1"/>
    <property type="molecule type" value="Genomic_DNA"/>
</dbReference>
<accession>A0A3P7LJD6</accession>
<dbReference type="AlphaFoldDB" id="A0A3P7LJD6"/>
<organism evidence="1 2">
    <name type="scientific">Strongylus vulgaris</name>
    <name type="common">Blood worm</name>
    <dbReference type="NCBI Taxonomy" id="40348"/>
    <lineage>
        <taxon>Eukaryota</taxon>
        <taxon>Metazoa</taxon>
        <taxon>Ecdysozoa</taxon>
        <taxon>Nematoda</taxon>
        <taxon>Chromadorea</taxon>
        <taxon>Rhabditida</taxon>
        <taxon>Rhabditina</taxon>
        <taxon>Rhabditomorpha</taxon>
        <taxon>Strongyloidea</taxon>
        <taxon>Strongylidae</taxon>
        <taxon>Strongylus</taxon>
    </lineage>
</organism>
<protein>
    <submittedName>
        <fullName evidence="1">Uncharacterized protein</fullName>
    </submittedName>
</protein>
<name>A0A3P7LJD6_STRVU</name>
<sequence length="82" mass="9385">MDLGTKGHVADSPWRLLMLCAYNARTAPPSLIFTPFSSSRAHQLPRNRLTGPNKVQEDGRRQQFHANLFLLVNTRVKPRYSH</sequence>
<keyword evidence="2" id="KW-1185">Reference proteome</keyword>
<evidence type="ECO:0000313" key="1">
    <source>
        <dbReference type="EMBL" id="VDM82705.1"/>
    </source>
</evidence>
<proteinExistence type="predicted"/>
<dbReference type="Proteomes" id="UP000270094">
    <property type="component" value="Unassembled WGS sequence"/>
</dbReference>
<evidence type="ECO:0000313" key="2">
    <source>
        <dbReference type="Proteomes" id="UP000270094"/>
    </source>
</evidence>
<gene>
    <name evidence="1" type="ORF">SVUK_LOCUS17703</name>
</gene>